<dbReference type="InterPro" id="IPR001387">
    <property type="entry name" value="Cro/C1-type_HTH"/>
</dbReference>
<feature type="domain" description="HTH cro/C1-type" evidence="1">
    <location>
        <begin position="53"/>
        <end position="107"/>
    </location>
</feature>
<evidence type="ECO:0000313" key="3">
    <source>
        <dbReference type="Proteomes" id="UP000650524"/>
    </source>
</evidence>
<comment type="caution">
    <text evidence="2">The sequence shown here is derived from an EMBL/GenBank/DDBJ whole genome shotgun (WGS) entry which is preliminary data.</text>
</comment>
<name>A0A8J6MY01_9DELT</name>
<dbReference type="GO" id="GO:0003677">
    <property type="term" value="F:DNA binding"/>
    <property type="evidence" value="ECO:0007669"/>
    <property type="project" value="InterPro"/>
</dbReference>
<proteinExistence type="predicted"/>
<reference evidence="2 3" key="1">
    <citation type="submission" date="2020-08" db="EMBL/GenBank/DDBJ databases">
        <title>Bridging the membrane lipid divide: bacteria of the FCB group superphylum have the potential to synthesize archaeal ether lipids.</title>
        <authorList>
            <person name="Villanueva L."/>
            <person name="Von Meijenfeldt F.A.B."/>
            <person name="Westbye A.B."/>
            <person name="Yadav S."/>
            <person name="Hopmans E.C."/>
            <person name="Dutilh B.E."/>
            <person name="Sinninghe Damste J.S."/>
        </authorList>
    </citation>
    <scope>NUCLEOTIDE SEQUENCE [LARGE SCALE GENOMIC DNA]</scope>
    <source>
        <strain evidence="2">NIOZ-UU27</strain>
    </source>
</reference>
<organism evidence="2 3">
    <name type="scientific">Candidatus Desulfacyla euxinica</name>
    <dbReference type="NCBI Taxonomy" id="2841693"/>
    <lineage>
        <taxon>Bacteria</taxon>
        <taxon>Deltaproteobacteria</taxon>
        <taxon>Candidatus Desulfacyla</taxon>
    </lineage>
</organism>
<dbReference type="PROSITE" id="PS50943">
    <property type="entry name" value="HTH_CROC1"/>
    <property type="match status" value="1"/>
</dbReference>
<dbReference type="EMBL" id="JACNJD010000158">
    <property type="protein sequence ID" value="MBC8176725.1"/>
    <property type="molecule type" value="Genomic_DNA"/>
</dbReference>
<dbReference type="Gene3D" id="1.10.260.40">
    <property type="entry name" value="lambda repressor-like DNA-binding domains"/>
    <property type="match status" value="1"/>
</dbReference>
<dbReference type="SMART" id="SM00530">
    <property type="entry name" value="HTH_XRE"/>
    <property type="match status" value="1"/>
</dbReference>
<dbReference type="AlphaFoldDB" id="A0A8J6MY01"/>
<dbReference type="SUPFAM" id="SSF47413">
    <property type="entry name" value="lambda repressor-like DNA-binding domains"/>
    <property type="match status" value="1"/>
</dbReference>
<accession>A0A8J6MY01</accession>
<dbReference type="CDD" id="cd00093">
    <property type="entry name" value="HTH_XRE"/>
    <property type="match status" value="1"/>
</dbReference>
<dbReference type="Proteomes" id="UP000650524">
    <property type="component" value="Unassembled WGS sequence"/>
</dbReference>
<evidence type="ECO:0000259" key="1">
    <source>
        <dbReference type="PROSITE" id="PS50943"/>
    </source>
</evidence>
<sequence length="109" mass="12085">MNALTNVQFIEQNGKPAFVVIPYEEYLRLLPSEDITIPHEVVGLVVKNGMNLVKGWRTYLGLTQAQVAKKAGMSQAALSQMEKGEKNLRTKTLEKLAAAMGLKVEQLQD</sequence>
<protein>
    <submittedName>
        <fullName evidence="2">Helix-turn-helix transcriptional regulator</fullName>
    </submittedName>
</protein>
<evidence type="ECO:0000313" key="2">
    <source>
        <dbReference type="EMBL" id="MBC8176725.1"/>
    </source>
</evidence>
<dbReference type="Pfam" id="PF01381">
    <property type="entry name" value="HTH_3"/>
    <property type="match status" value="1"/>
</dbReference>
<dbReference type="InterPro" id="IPR010982">
    <property type="entry name" value="Lambda_DNA-bd_dom_sf"/>
</dbReference>
<gene>
    <name evidence="2" type="ORF">H8E19_04915</name>
</gene>